<evidence type="ECO:0000313" key="1">
    <source>
        <dbReference type="EMBL" id="KAJ1932787.1"/>
    </source>
</evidence>
<dbReference type="EMBL" id="JANBPW010005358">
    <property type="protein sequence ID" value="KAJ1932787.1"/>
    <property type="molecule type" value="Genomic_DNA"/>
</dbReference>
<evidence type="ECO:0000313" key="2">
    <source>
        <dbReference type="Proteomes" id="UP001150603"/>
    </source>
</evidence>
<proteinExistence type="predicted"/>
<sequence length="114" mass="12754">MANSTNELLRAALNAGRTPSAQGRSSSKRSSARHTPKGSGRASRVMSRDGSDDEYDDTASFASDETWVIWEEEEEMEEKLEGEDVEQQQQVETVDNWEDIITAALDAMSEKRVR</sequence>
<protein>
    <submittedName>
        <fullName evidence="1">Uncharacterized protein</fullName>
    </submittedName>
</protein>
<organism evidence="1 2">
    <name type="scientific">Linderina macrospora</name>
    <dbReference type="NCBI Taxonomy" id="4868"/>
    <lineage>
        <taxon>Eukaryota</taxon>
        <taxon>Fungi</taxon>
        <taxon>Fungi incertae sedis</taxon>
        <taxon>Zoopagomycota</taxon>
        <taxon>Kickxellomycotina</taxon>
        <taxon>Kickxellomycetes</taxon>
        <taxon>Kickxellales</taxon>
        <taxon>Kickxellaceae</taxon>
        <taxon>Linderina</taxon>
    </lineage>
</organism>
<gene>
    <name evidence="1" type="ORF">FBU59_006248</name>
</gene>
<name>A0ACC1J0D2_9FUNG</name>
<dbReference type="Proteomes" id="UP001150603">
    <property type="component" value="Unassembled WGS sequence"/>
</dbReference>
<keyword evidence="2" id="KW-1185">Reference proteome</keyword>
<reference evidence="1" key="1">
    <citation type="submission" date="2022-07" db="EMBL/GenBank/DDBJ databases">
        <title>Phylogenomic reconstructions and comparative analyses of Kickxellomycotina fungi.</title>
        <authorList>
            <person name="Reynolds N.K."/>
            <person name="Stajich J.E."/>
            <person name="Barry K."/>
            <person name="Grigoriev I.V."/>
            <person name="Crous P."/>
            <person name="Smith M.E."/>
        </authorList>
    </citation>
    <scope>NUCLEOTIDE SEQUENCE</scope>
    <source>
        <strain evidence="1">NRRL 5244</strain>
    </source>
</reference>
<accession>A0ACC1J0D2</accession>
<comment type="caution">
    <text evidence="1">The sequence shown here is derived from an EMBL/GenBank/DDBJ whole genome shotgun (WGS) entry which is preliminary data.</text>
</comment>